<evidence type="ECO:0000256" key="1">
    <source>
        <dbReference type="SAM" id="Phobius"/>
    </source>
</evidence>
<evidence type="ECO:0000313" key="3">
    <source>
        <dbReference type="Proteomes" id="UP000594688"/>
    </source>
</evidence>
<keyword evidence="1" id="KW-0472">Membrane</keyword>
<reference evidence="2 3" key="1">
    <citation type="submission" date="2020-02" db="EMBL/GenBank/DDBJ databases">
        <title>Genomic and physiological characterization of two novel Nitrospinaceae genera.</title>
        <authorList>
            <person name="Mueller A.J."/>
            <person name="Jung M.-Y."/>
            <person name="Strachan C.R."/>
            <person name="Herbold C.W."/>
            <person name="Kirkegaard R.H."/>
            <person name="Daims H."/>
        </authorList>
    </citation>
    <scope>NUCLEOTIDE SEQUENCE [LARGE SCALE GENOMIC DNA]</scope>
    <source>
        <strain evidence="2">EB</strain>
    </source>
</reference>
<feature type="transmembrane region" description="Helical" evidence="1">
    <location>
        <begin position="12"/>
        <end position="38"/>
    </location>
</feature>
<organism evidence="2 3">
    <name type="scientific">Candidatus Nitronauta litoralis</name>
    <dbReference type="NCBI Taxonomy" id="2705533"/>
    <lineage>
        <taxon>Bacteria</taxon>
        <taxon>Pseudomonadati</taxon>
        <taxon>Nitrospinota/Tectimicrobiota group</taxon>
        <taxon>Nitrospinota</taxon>
        <taxon>Nitrospinia</taxon>
        <taxon>Nitrospinales</taxon>
        <taxon>Nitrospinaceae</taxon>
        <taxon>Candidatus Nitronauta</taxon>
    </lineage>
</organism>
<keyword evidence="1" id="KW-1133">Transmembrane helix</keyword>
<dbReference type="Proteomes" id="UP000594688">
    <property type="component" value="Chromosome"/>
</dbReference>
<evidence type="ECO:0000313" key="2">
    <source>
        <dbReference type="EMBL" id="QPJ61545.1"/>
    </source>
</evidence>
<dbReference type="AlphaFoldDB" id="A0A7T0FZT3"/>
<feature type="transmembrane region" description="Helical" evidence="1">
    <location>
        <begin position="45"/>
        <end position="67"/>
    </location>
</feature>
<gene>
    <name evidence="2" type="ORF">G3M70_06450</name>
</gene>
<accession>A0A7T0FZT3</accession>
<keyword evidence="1" id="KW-0812">Transmembrane</keyword>
<protein>
    <submittedName>
        <fullName evidence="2">HupE/UreJ family protein</fullName>
    </submittedName>
</protein>
<proteinExistence type="predicted"/>
<name>A0A7T0FZT3_9BACT</name>
<dbReference type="EMBL" id="CP048685">
    <property type="protein sequence ID" value="QPJ61545.1"/>
    <property type="molecule type" value="Genomic_DNA"/>
</dbReference>
<dbReference type="KEGG" id="nli:G3M70_06450"/>
<sequence>MQQLPLGDEGIILRILLFNFGIKLGQIGELCILLALLYKWRRAKSFLQISFASNHAITAAGVFFFLMQMHGYEHTMNPDEFGFPEENHFHAHEAMDVVTPTTPLPGSEYLVDPE</sequence>